<feature type="compositionally biased region" description="Polar residues" evidence="1">
    <location>
        <begin position="191"/>
        <end position="203"/>
    </location>
</feature>
<feature type="region of interest" description="Disordered" evidence="1">
    <location>
        <begin position="183"/>
        <end position="270"/>
    </location>
</feature>
<evidence type="ECO:0000313" key="2">
    <source>
        <dbReference type="EMBL" id="CAL7939590.1"/>
    </source>
</evidence>
<feature type="region of interest" description="Disordered" evidence="1">
    <location>
        <begin position="416"/>
        <end position="471"/>
    </location>
</feature>
<accession>A0ABP1NF19</accession>
<feature type="compositionally biased region" description="Polar residues" evidence="1">
    <location>
        <begin position="249"/>
        <end position="269"/>
    </location>
</feature>
<reference evidence="2 3" key="1">
    <citation type="submission" date="2024-08" db="EMBL/GenBank/DDBJ databases">
        <authorList>
            <person name="Will J Nash"/>
            <person name="Angela Man"/>
            <person name="Seanna McTaggart"/>
            <person name="Kendall Baker"/>
            <person name="Tom Barker"/>
            <person name="Leah Catchpole"/>
            <person name="Alex Durrant"/>
            <person name="Karim Gharbi"/>
            <person name="Naomi Irish"/>
            <person name="Gemy Kaithakottil"/>
            <person name="Debby Ku"/>
            <person name="Aaliyah Providence"/>
            <person name="Felix Shaw"/>
            <person name="David Swarbreck"/>
            <person name="Chris Watkins"/>
            <person name="Ann M. McCartney"/>
            <person name="Giulio Formenti"/>
            <person name="Alice Mouton"/>
            <person name="Noel Vella"/>
            <person name="Bjorn M von Reumont"/>
            <person name="Adriana Vella"/>
            <person name="Wilfried Haerty"/>
        </authorList>
    </citation>
    <scope>NUCLEOTIDE SEQUENCE [LARGE SCALE GENOMIC DNA]</scope>
</reference>
<keyword evidence="3" id="KW-1185">Reference proteome</keyword>
<comment type="caution">
    <text evidence="2">The sequence shown here is derived from an EMBL/GenBank/DDBJ whole genome shotgun (WGS) entry which is preliminary data.</text>
</comment>
<feature type="compositionally biased region" description="Basic and acidic residues" evidence="1">
    <location>
        <begin position="653"/>
        <end position="664"/>
    </location>
</feature>
<evidence type="ECO:0008006" key="4">
    <source>
        <dbReference type="Google" id="ProtNLM"/>
    </source>
</evidence>
<feature type="compositionally biased region" description="Basic and acidic residues" evidence="1">
    <location>
        <begin position="226"/>
        <end position="240"/>
    </location>
</feature>
<sequence length="728" mass="83179">MPQLPRHMKIRRSQSRLLVKKRHFLKNYPVIKSCKLLCKELQSNNNTLAKALSKEKQESQLLFSQNIGLLSEVQDLTLARNKRDTVISNILNNSKEMLQMLVAVTGYLTNTISCCQEFIRSAPTNMRMSCSSVGRRDSMRRLSLRSPTRGVVKPMVSGHTITKPTINLSRVNMRHINNSSNLSIIPEVSTPPRNQDLNNSVSARQRRSNNGRMCRMPERLTVSSPRDSDEHERRLSERSNRYSGRISGRLSQSKSRLSRNSRSQTNIENFESIRSPRVKLNDVSKLLQNSQSINIRMLTESQNNQENSSPENSDDVNHEEQIDVPETPPSNEFENNNDRSKMNGTKSKHRHRELNTTKQHERRNISARKYRTPHYDDPLEGPSWLFDNSQVVPSFTSKDDVDASNDDNMSMTLLKATDSSDASDNERRVTQQMPSLPTSSRRSSCKKNKEVNDENECSMVQQTENNDTIPNTTVDANENVCNDEDTPVAANVVSFVTQRRGCFESEDDDDYTLMFTQKPPNLHFDINDLMLPVLEQSVLKPMAPVETEPEVTNNLRKISQICPVPSASHNTLDETTFNQSTVKLPLLMSNDYNDNESTPMAKKSEYLQRKRKSKKTTLRESNDFDDTPPFKKKNIQKKRKNKSVKDPSAAKVVLEKLDETEVKSRTPSPDETESHDFNQSLSSLHANNLSDSDSNISSNSQYMSNRPRRKRAPTTFVEPSLRMKLRRN</sequence>
<feature type="compositionally biased region" description="Polar residues" evidence="1">
    <location>
        <begin position="430"/>
        <end position="442"/>
    </location>
</feature>
<feature type="compositionally biased region" description="Polar residues" evidence="1">
    <location>
        <begin position="677"/>
        <end position="686"/>
    </location>
</feature>
<evidence type="ECO:0000256" key="1">
    <source>
        <dbReference type="SAM" id="MobiDB-lite"/>
    </source>
</evidence>
<evidence type="ECO:0000313" key="3">
    <source>
        <dbReference type="Proteomes" id="UP001642520"/>
    </source>
</evidence>
<protein>
    <recommendedName>
        <fullName evidence="4">Shugoshin C-terminal domain-containing protein</fullName>
    </recommendedName>
</protein>
<organism evidence="2 3">
    <name type="scientific">Xylocopa violacea</name>
    <name type="common">Violet carpenter bee</name>
    <name type="synonym">Apis violacea</name>
    <dbReference type="NCBI Taxonomy" id="135666"/>
    <lineage>
        <taxon>Eukaryota</taxon>
        <taxon>Metazoa</taxon>
        <taxon>Ecdysozoa</taxon>
        <taxon>Arthropoda</taxon>
        <taxon>Hexapoda</taxon>
        <taxon>Insecta</taxon>
        <taxon>Pterygota</taxon>
        <taxon>Neoptera</taxon>
        <taxon>Endopterygota</taxon>
        <taxon>Hymenoptera</taxon>
        <taxon>Apocrita</taxon>
        <taxon>Aculeata</taxon>
        <taxon>Apoidea</taxon>
        <taxon>Anthophila</taxon>
        <taxon>Apidae</taxon>
        <taxon>Xylocopa</taxon>
        <taxon>Xylocopa</taxon>
    </lineage>
</organism>
<gene>
    <name evidence="2" type="ORF">XYLVIOL_LOCUS3991</name>
</gene>
<name>A0ABP1NF19_XYLVO</name>
<feature type="compositionally biased region" description="Basic residues" evidence="1">
    <location>
        <begin position="630"/>
        <end position="642"/>
    </location>
</feature>
<feature type="region of interest" description="Disordered" evidence="1">
    <location>
        <begin position="590"/>
        <end position="728"/>
    </location>
</feature>
<feature type="compositionally biased region" description="Low complexity" evidence="1">
    <location>
        <begin position="300"/>
        <end position="311"/>
    </location>
</feature>
<dbReference type="Proteomes" id="UP001642520">
    <property type="component" value="Unassembled WGS sequence"/>
</dbReference>
<feature type="compositionally biased region" description="Basic and acidic residues" evidence="1">
    <location>
        <begin position="353"/>
        <end position="364"/>
    </location>
</feature>
<dbReference type="EMBL" id="CAXAJV020001290">
    <property type="protein sequence ID" value="CAL7939590.1"/>
    <property type="molecule type" value="Genomic_DNA"/>
</dbReference>
<proteinExistence type="predicted"/>
<feature type="compositionally biased region" description="Low complexity" evidence="1">
    <location>
        <begin position="687"/>
        <end position="705"/>
    </location>
</feature>
<feature type="compositionally biased region" description="Polar residues" evidence="1">
    <location>
        <begin position="458"/>
        <end position="471"/>
    </location>
</feature>
<feature type="region of interest" description="Disordered" evidence="1">
    <location>
        <begin position="300"/>
        <end position="385"/>
    </location>
</feature>